<dbReference type="GO" id="GO:0017000">
    <property type="term" value="P:antibiotic biosynthetic process"/>
    <property type="evidence" value="ECO:0007669"/>
    <property type="project" value="UniProtKB-ARBA"/>
</dbReference>
<feature type="domain" description="Erythromycin biosynthesis protein CIII-like N-terminal" evidence="5">
    <location>
        <begin position="22"/>
        <end position="255"/>
    </location>
</feature>
<dbReference type="GO" id="GO:0016758">
    <property type="term" value="F:hexosyltransferase activity"/>
    <property type="evidence" value="ECO:0007669"/>
    <property type="project" value="UniProtKB-ARBA"/>
</dbReference>
<keyword evidence="7" id="KW-1185">Reference proteome</keyword>
<dbReference type="Pfam" id="PF06722">
    <property type="entry name" value="EryCIII-like_C"/>
    <property type="match status" value="1"/>
</dbReference>
<keyword evidence="2" id="KW-0328">Glycosyltransferase</keyword>
<reference evidence="6 7" key="4">
    <citation type="journal article" date="2020" name="Sci. Rep.">
        <title>beta-carboline chemical signals induce reveromycin production through a LuxR family regulator in Streptomyces sp. SN-593.</title>
        <authorList>
            <person name="Panthee S."/>
            <person name="Kito N."/>
            <person name="Hayashi T."/>
            <person name="Shimizu T."/>
            <person name="Ishikawa J."/>
            <person name="Hamamoto H."/>
            <person name="Osada H."/>
            <person name="Takahashi S."/>
        </authorList>
    </citation>
    <scope>NUCLEOTIDE SEQUENCE [LARGE SCALE GENOMIC DNA]</scope>
    <source>
        <strain evidence="6 7">SN-593</strain>
    </source>
</reference>
<dbReference type="InterPro" id="IPR050426">
    <property type="entry name" value="Glycosyltransferase_28"/>
</dbReference>
<keyword evidence="3 6" id="KW-0808">Transferase</keyword>
<dbReference type="CDD" id="cd03784">
    <property type="entry name" value="GT1_Gtf-like"/>
    <property type="match status" value="1"/>
</dbReference>
<evidence type="ECO:0000259" key="5">
    <source>
        <dbReference type="Pfam" id="PF21036"/>
    </source>
</evidence>
<accession>A0A7U3VN37</accession>
<dbReference type="KEGG" id="arev:RVR_2916"/>
<comment type="similarity">
    <text evidence="1">Belongs to the glycosyltransferase 28 family.</text>
</comment>
<dbReference type="Proteomes" id="UP000595703">
    <property type="component" value="Chromosome"/>
</dbReference>
<feature type="domain" description="Erythromycin biosynthesis protein CIII-like C-terminal" evidence="4">
    <location>
        <begin position="272"/>
        <end position="415"/>
    </location>
</feature>
<reference evidence="6 7" key="3">
    <citation type="journal article" date="2011" name="Nat. Chem. Biol.">
        <title>Reveromycin A biosynthesis uses RevG and RevJ for stereospecific spiroacetal formation.</title>
        <authorList>
            <person name="Takahashi S."/>
            <person name="Toyoda A."/>
            <person name="Sekiyama Y."/>
            <person name="Takagi H."/>
            <person name="Nogawa T."/>
            <person name="Uramoto M."/>
            <person name="Suzuki R."/>
            <person name="Koshino H."/>
            <person name="Kumano T."/>
            <person name="Panthee S."/>
            <person name="Dairi T."/>
            <person name="Ishikawa J."/>
            <person name="Ikeda H."/>
            <person name="Sakaki Y."/>
            <person name="Osada H."/>
        </authorList>
    </citation>
    <scope>NUCLEOTIDE SEQUENCE [LARGE SCALE GENOMIC DNA]</scope>
    <source>
        <strain evidence="6 7">SN-593</strain>
    </source>
</reference>
<dbReference type="InterPro" id="IPR048284">
    <property type="entry name" value="EryCIII-like_N"/>
</dbReference>
<evidence type="ECO:0000313" key="7">
    <source>
        <dbReference type="Proteomes" id="UP000595703"/>
    </source>
</evidence>
<proteinExistence type="inferred from homology"/>
<evidence type="ECO:0000259" key="4">
    <source>
        <dbReference type="Pfam" id="PF06722"/>
    </source>
</evidence>
<protein>
    <submittedName>
        <fullName evidence="6">Putative glycosyl transferase</fullName>
    </submittedName>
</protein>
<reference evidence="6 7" key="2">
    <citation type="journal article" date="2011" name="J. Antibiot.">
        <title>Furaquinocins I and J: novel polyketide isoprenoid hybrid compounds from Streptomyces reveromyceticus SN-593.</title>
        <authorList>
            <person name="Panthee S."/>
            <person name="Takahashi S."/>
            <person name="Takagi H."/>
            <person name="Nogawa T."/>
            <person name="Oowada E."/>
            <person name="Uramoto M."/>
            <person name="Osada H."/>
        </authorList>
    </citation>
    <scope>NUCLEOTIDE SEQUENCE [LARGE SCALE GENOMIC DNA]</scope>
    <source>
        <strain evidence="6 7">SN-593</strain>
    </source>
</reference>
<evidence type="ECO:0000313" key="6">
    <source>
        <dbReference type="EMBL" id="BBA97258.1"/>
    </source>
</evidence>
<dbReference type="EMBL" id="AP018365">
    <property type="protein sequence ID" value="BBA97258.1"/>
    <property type="molecule type" value="Genomic_DNA"/>
</dbReference>
<dbReference type="InterPro" id="IPR010610">
    <property type="entry name" value="EryCIII-like_C"/>
</dbReference>
<name>A0A7U3VN37_9ACTN</name>
<dbReference type="InterPro" id="IPR002213">
    <property type="entry name" value="UDP_glucos_trans"/>
</dbReference>
<reference evidence="6 7" key="1">
    <citation type="journal article" date="2010" name="J. Bacteriol.">
        <title>Biochemical characterization of a novel indole prenyltransferase from Streptomyces sp. SN-593.</title>
        <authorList>
            <person name="Takahashi S."/>
            <person name="Takagi H."/>
            <person name="Toyoda A."/>
            <person name="Uramoto M."/>
            <person name="Nogawa T."/>
            <person name="Ueki M."/>
            <person name="Sakaki Y."/>
            <person name="Osada H."/>
        </authorList>
    </citation>
    <scope>NUCLEOTIDE SEQUENCE [LARGE SCALE GENOMIC DNA]</scope>
    <source>
        <strain evidence="6 7">SN-593</strain>
    </source>
</reference>
<dbReference type="PANTHER" id="PTHR48050:SF13">
    <property type="entry name" value="STEROL 3-BETA-GLUCOSYLTRANSFERASE UGT80A2"/>
    <property type="match status" value="1"/>
</dbReference>
<organism evidence="6 7">
    <name type="scientific">Actinacidiphila reveromycinica</name>
    <dbReference type="NCBI Taxonomy" id="659352"/>
    <lineage>
        <taxon>Bacteria</taxon>
        <taxon>Bacillati</taxon>
        <taxon>Actinomycetota</taxon>
        <taxon>Actinomycetes</taxon>
        <taxon>Kitasatosporales</taxon>
        <taxon>Streptomycetaceae</taxon>
        <taxon>Actinacidiphila</taxon>
    </lineage>
</organism>
<evidence type="ECO:0000256" key="3">
    <source>
        <dbReference type="ARBA" id="ARBA00022679"/>
    </source>
</evidence>
<dbReference type="Gene3D" id="3.40.50.2000">
    <property type="entry name" value="Glycogen Phosphorylase B"/>
    <property type="match status" value="2"/>
</dbReference>
<dbReference type="PANTHER" id="PTHR48050">
    <property type="entry name" value="STEROL 3-BETA-GLUCOSYLTRANSFERASE"/>
    <property type="match status" value="1"/>
</dbReference>
<dbReference type="GO" id="GO:0008194">
    <property type="term" value="F:UDP-glycosyltransferase activity"/>
    <property type="evidence" value="ECO:0007669"/>
    <property type="project" value="InterPro"/>
</dbReference>
<evidence type="ECO:0000256" key="1">
    <source>
        <dbReference type="ARBA" id="ARBA00006962"/>
    </source>
</evidence>
<evidence type="ECO:0000256" key="2">
    <source>
        <dbReference type="ARBA" id="ARBA00022676"/>
    </source>
</evidence>
<dbReference type="SUPFAM" id="SSF53756">
    <property type="entry name" value="UDP-Glycosyltransferase/glycogen phosphorylase"/>
    <property type="match status" value="1"/>
</dbReference>
<dbReference type="AlphaFoldDB" id="A0A7U3VN37"/>
<sequence length="423" mass="45390">MRILIAVAPLTAHLYPSVPLAWALQTAGHDVRVASNSGLVEQITAAGLTAVGLGERTLPPAPVTDEELDRFSDALAFEAGSDADQLWRAIRFYLVAAHARYHPDREGRQEPADNLVEAARSWRPDLVVWDPACPAASVAARVCGAASARMMWGPDYLGWIRGRLLERMADPASGVRPDTDPLAANLAPVFERYGHGFSEDLLFGDFTVDPIPSRLPRHPGVRRVPMRWVPYTGAAPVPPWLSRPPSRPRVCLSLGVTGRTVQEGRDARVAAALEAAAGMDVEVVATVNASQLGPDTRVPDNVRLHDYVPLTQVMPTCSAIVHHGGFGTFFAAAAHRVPQMIVTDELGSSLSSSRYLTSKGAGVALPGDGLTADRLGEELSRVLTEPSFREGADAVFADLASAPRPTEIVPVLERMAARHRKGA</sequence>
<dbReference type="Pfam" id="PF21036">
    <property type="entry name" value="EryCIII-like_N"/>
    <property type="match status" value="1"/>
</dbReference>
<gene>
    <name evidence="6" type="ORF">RVR_2916</name>
</gene>